<keyword evidence="2" id="KW-1185">Reference proteome</keyword>
<name>A0ACC0VXS8_9STRA</name>
<proteinExistence type="predicted"/>
<sequence>MPRYYCDYCDTYLTHDSLIVLLQSFFGSFTSLFLLSFVPFILQQAGRKQHNRGWKHRENVKLYYEQFLAGQGVVMTPGAWLRGPTPACSLPPRPGGPPNIGMPVGYPPRAGPPRGMMPPPGMRPPLYRGPPRGPPPMGIVGMRGPPGPGGVSGPPPPRSIYGPHQDSKQKNEAYHVHHAFVGTAADNEPHMASLLEHVSDKVRIRVEWPLREVTMNLANAKAQAFAHRLVEFAEYGKCVEYFNERNINFNQPNDMGWSILMSVCACGRDDLVGIVIDRTTAIDSATITNRTTVLHLTAMSKNVQVIEELVRTPERRAKLQIIADQSNSHGDTACVAKNMRAVQLLLDLGASLGVVNATGLNALMCAARIAEDPRPGALSIDEMMKQSAQIVELLLVKGADANIAEKAGGNTALHLAVLSANSCAVESLILNASQLNITLRNAAGHTALDLSQRISGVASQQIQDILRKTWAQHNKKAAEIRAKMELELVADEAKNASDCKQTRVVKSTKKKNKMTNKKGKGAAVNKSSGDKGVQVDRQSEKAIAESSLYTLASEVELRSKDDAIVLEIDECSLEEKDSARKHCRKEPVIKNVDFFPTRMATNSKTSVKNAKTSSKLDKVSVPASLDCPKAAPLGDVLHCGSSPAAACSPAIQHKRTAFNHATTSKISYDMMNECFHQTFPLAAELGVDVEKFLIASSTSDCELEPGGNLSISQVEALQESHWQAYHYLNEKKVRNALHSC</sequence>
<organism evidence="1 2">
    <name type="scientific">Peronosclerospora sorghi</name>
    <dbReference type="NCBI Taxonomy" id="230839"/>
    <lineage>
        <taxon>Eukaryota</taxon>
        <taxon>Sar</taxon>
        <taxon>Stramenopiles</taxon>
        <taxon>Oomycota</taxon>
        <taxon>Peronosporomycetes</taxon>
        <taxon>Peronosporales</taxon>
        <taxon>Peronosporaceae</taxon>
        <taxon>Peronosclerospora</taxon>
    </lineage>
</organism>
<dbReference type="EMBL" id="CM047584">
    <property type="protein sequence ID" value="KAI9911309.1"/>
    <property type="molecule type" value="Genomic_DNA"/>
</dbReference>
<comment type="caution">
    <text evidence="1">The sequence shown here is derived from an EMBL/GenBank/DDBJ whole genome shotgun (WGS) entry which is preliminary data.</text>
</comment>
<evidence type="ECO:0000313" key="1">
    <source>
        <dbReference type="EMBL" id="KAI9911309.1"/>
    </source>
</evidence>
<evidence type="ECO:0000313" key="2">
    <source>
        <dbReference type="Proteomes" id="UP001163321"/>
    </source>
</evidence>
<protein>
    <submittedName>
        <fullName evidence="1">Uncharacterized protein</fullName>
    </submittedName>
</protein>
<reference evidence="1 2" key="1">
    <citation type="journal article" date="2022" name="bioRxiv">
        <title>The genome of the oomycete Peronosclerospora sorghi, a cosmopolitan pathogen of maize and sorghum, is inflated with dispersed pseudogenes.</title>
        <authorList>
            <person name="Fletcher K."/>
            <person name="Martin F."/>
            <person name="Isakeit T."/>
            <person name="Cavanaugh K."/>
            <person name="Magill C."/>
            <person name="Michelmore R."/>
        </authorList>
    </citation>
    <scope>NUCLEOTIDE SEQUENCE [LARGE SCALE GENOMIC DNA]</scope>
    <source>
        <strain evidence="1">P6</strain>
    </source>
</reference>
<dbReference type="Proteomes" id="UP001163321">
    <property type="component" value="Chromosome 5"/>
</dbReference>
<accession>A0ACC0VXS8</accession>
<gene>
    <name evidence="1" type="ORF">PsorP6_009664</name>
</gene>